<dbReference type="SMART" id="SM00567">
    <property type="entry name" value="EZ_HEAT"/>
    <property type="match status" value="6"/>
</dbReference>
<dbReference type="OrthoDB" id="454552at2"/>
<dbReference type="AlphaFoldDB" id="A0A139WW98"/>
<proteinExistence type="inferred from homology"/>
<accession>A0A139WW98</accession>
<keyword evidence="6" id="KW-1185">Reference proteome</keyword>
<dbReference type="GO" id="GO:0016829">
    <property type="term" value="F:lyase activity"/>
    <property type="evidence" value="ECO:0007669"/>
    <property type="project" value="UniProtKB-KW"/>
</dbReference>
<organism evidence="5 6">
    <name type="scientific">Scytonema hofmannii PCC 7110</name>
    <dbReference type="NCBI Taxonomy" id="128403"/>
    <lineage>
        <taxon>Bacteria</taxon>
        <taxon>Bacillati</taxon>
        <taxon>Cyanobacteriota</taxon>
        <taxon>Cyanophyceae</taxon>
        <taxon>Nostocales</taxon>
        <taxon>Scytonemataceae</taxon>
        <taxon>Scytonema</taxon>
    </lineage>
</organism>
<comment type="caution">
    <text evidence="5">The sequence shown here is derived from an EMBL/GenBank/DDBJ whole genome shotgun (WGS) entry which is preliminary data.</text>
</comment>
<comment type="similarity">
    <text evidence="1">Belongs to the CpcE/RpcE/PecE family.</text>
</comment>
<keyword evidence="2" id="KW-0042">Antenna complex</keyword>
<keyword evidence="4 5" id="KW-0456">Lyase</keyword>
<dbReference type="InterPro" id="IPR004155">
    <property type="entry name" value="PBS_lyase_HEAT"/>
</dbReference>
<dbReference type="STRING" id="128403.WA1_44175"/>
<evidence type="ECO:0000256" key="4">
    <source>
        <dbReference type="ARBA" id="ARBA00023239"/>
    </source>
</evidence>
<dbReference type="RefSeq" id="WP_017744709.1">
    <property type="nucleotide sequence ID" value="NZ_KQ976354.1"/>
</dbReference>
<gene>
    <name evidence="5" type="ORF">WA1_44175</name>
</gene>
<reference evidence="5 6" key="1">
    <citation type="journal article" date="2013" name="Genome Biol. Evol.">
        <title>Genomes of Stigonematalean cyanobacteria (subsection V) and the evolution of oxygenic photosynthesis from prokaryotes to plastids.</title>
        <authorList>
            <person name="Dagan T."/>
            <person name="Roettger M."/>
            <person name="Stucken K."/>
            <person name="Landan G."/>
            <person name="Koch R."/>
            <person name="Major P."/>
            <person name="Gould S.B."/>
            <person name="Goremykin V.V."/>
            <person name="Rippka R."/>
            <person name="Tandeau de Marsac N."/>
            <person name="Gugger M."/>
            <person name="Lockhart P.J."/>
            <person name="Allen J.F."/>
            <person name="Brune I."/>
            <person name="Maus I."/>
            <person name="Puhler A."/>
            <person name="Martin W.F."/>
        </authorList>
    </citation>
    <scope>NUCLEOTIDE SEQUENCE [LARGE SCALE GENOMIC DNA]</scope>
    <source>
        <strain evidence="5 6">PCC 7110</strain>
    </source>
</reference>
<evidence type="ECO:0000313" key="6">
    <source>
        <dbReference type="Proteomes" id="UP000076925"/>
    </source>
</evidence>
<dbReference type="EMBL" id="ANNX02000047">
    <property type="protein sequence ID" value="KYC36683.1"/>
    <property type="molecule type" value="Genomic_DNA"/>
</dbReference>
<dbReference type="Pfam" id="PF03130">
    <property type="entry name" value="HEAT_PBS"/>
    <property type="match status" value="2"/>
</dbReference>
<dbReference type="Pfam" id="PF13646">
    <property type="entry name" value="HEAT_2"/>
    <property type="match status" value="1"/>
</dbReference>
<dbReference type="GO" id="GO:0016491">
    <property type="term" value="F:oxidoreductase activity"/>
    <property type="evidence" value="ECO:0007669"/>
    <property type="project" value="TreeGrafter"/>
</dbReference>
<protein>
    <submittedName>
        <fullName evidence="5">Phycocyanobilin lyase</fullName>
    </submittedName>
</protein>
<dbReference type="Proteomes" id="UP000076925">
    <property type="component" value="Unassembled WGS sequence"/>
</dbReference>
<dbReference type="InterPro" id="IPR016024">
    <property type="entry name" value="ARM-type_fold"/>
</dbReference>
<evidence type="ECO:0000256" key="3">
    <source>
        <dbReference type="ARBA" id="ARBA00022738"/>
    </source>
</evidence>
<dbReference type="SUPFAM" id="SSF48371">
    <property type="entry name" value="ARM repeat"/>
    <property type="match status" value="1"/>
</dbReference>
<dbReference type="GO" id="GO:0030089">
    <property type="term" value="C:phycobilisome"/>
    <property type="evidence" value="ECO:0007669"/>
    <property type="project" value="UniProtKB-KW"/>
</dbReference>
<keyword evidence="3" id="KW-0605">Phycobilisome</keyword>
<evidence type="ECO:0000256" key="1">
    <source>
        <dbReference type="ARBA" id="ARBA00009299"/>
    </source>
</evidence>
<sequence>MIEPSAEEYLVESTQPLTPEQATANLRSSDLSLRYYAAWWLGRFRVRSTEAVDALIAALEDEADRTELGGYPLRRNAARALGKIGNMRAVPALIKCLECTDFYVREAAAQSLEMLRDPSAATPLMQLLAGGVAAAIQVPGRPHLTQPYEAVLEALGAIGATEALPLIQPFIEHPVPRVQCAANRAMYQLAQDPQYGERLVKVLDNSNLQLRRVALGDLGAIGYVAAADAIANATVENSFKLIALKGLLESQLNEESEALSLTDDAIRILNLMDSLL</sequence>
<dbReference type="PANTHER" id="PTHR12697">
    <property type="entry name" value="PBS LYASE HEAT-LIKE PROTEIN"/>
    <property type="match status" value="1"/>
</dbReference>
<evidence type="ECO:0000256" key="2">
    <source>
        <dbReference type="ARBA" id="ARBA00022549"/>
    </source>
</evidence>
<name>A0A139WW98_9CYAN</name>
<dbReference type="Gene3D" id="1.25.10.10">
    <property type="entry name" value="Leucine-rich Repeat Variant"/>
    <property type="match status" value="2"/>
</dbReference>
<dbReference type="InterPro" id="IPR011989">
    <property type="entry name" value="ARM-like"/>
</dbReference>
<dbReference type="PANTHER" id="PTHR12697:SF5">
    <property type="entry name" value="DEOXYHYPUSINE HYDROXYLASE"/>
    <property type="match status" value="1"/>
</dbReference>
<evidence type="ECO:0000313" key="5">
    <source>
        <dbReference type="EMBL" id="KYC36683.1"/>
    </source>
</evidence>